<keyword evidence="2" id="KW-1133">Transmembrane helix</keyword>
<organism evidence="3 4">
    <name type="scientific">Populibacterium corticicola</name>
    <dbReference type="NCBI Taxonomy" id="1812826"/>
    <lineage>
        <taxon>Bacteria</taxon>
        <taxon>Bacillati</taxon>
        <taxon>Actinomycetota</taxon>
        <taxon>Actinomycetes</taxon>
        <taxon>Micrococcales</taxon>
        <taxon>Jonesiaceae</taxon>
        <taxon>Populibacterium</taxon>
    </lineage>
</organism>
<evidence type="ECO:0008006" key="5">
    <source>
        <dbReference type="Google" id="ProtNLM"/>
    </source>
</evidence>
<feature type="transmembrane region" description="Helical" evidence="2">
    <location>
        <begin position="70"/>
        <end position="92"/>
    </location>
</feature>
<comment type="caution">
    <text evidence="3">The sequence shown here is derived from an EMBL/GenBank/DDBJ whole genome shotgun (WGS) entry which is preliminary data.</text>
</comment>
<keyword evidence="2" id="KW-0472">Membrane</keyword>
<feature type="transmembrane region" description="Helical" evidence="2">
    <location>
        <begin position="36"/>
        <end position="58"/>
    </location>
</feature>
<keyword evidence="2" id="KW-0812">Transmembrane</keyword>
<gene>
    <name evidence="3" type="ORF">ACFSYH_04715</name>
</gene>
<feature type="transmembrane region" description="Helical" evidence="2">
    <location>
        <begin position="104"/>
        <end position="124"/>
    </location>
</feature>
<dbReference type="Proteomes" id="UP001597391">
    <property type="component" value="Unassembled WGS sequence"/>
</dbReference>
<feature type="compositionally biased region" description="Low complexity" evidence="1">
    <location>
        <begin position="1"/>
        <end position="24"/>
    </location>
</feature>
<protein>
    <recommendedName>
        <fullName evidence="5">Integral membrane protein</fullName>
    </recommendedName>
</protein>
<evidence type="ECO:0000256" key="1">
    <source>
        <dbReference type="SAM" id="MobiDB-lite"/>
    </source>
</evidence>
<proteinExistence type="predicted"/>
<keyword evidence="4" id="KW-1185">Reference proteome</keyword>
<dbReference type="EMBL" id="JBHUOP010000002">
    <property type="protein sequence ID" value="MFD2839870.1"/>
    <property type="molecule type" value="Genomic_DNA"/>
</dbReference>
<accession>A0ABW5XBP6</accession>
<feature type="transmembrane region" description="Helical" evidence="2">
    <location>
        <begin position="130"/>
        <end position="149"/>
    </location>
</feature>
<name>A0ABW5XBP6_9MICO</name>
<sequence>MTNTPPISEDPSSSSDPVPSSGPSTRGAWLWRRRPGAVWVLLVALAMQSLAALAYAVIGVIDLITGQIEYVGVTVALIVCSLLLAWFIFALTRGVGQQQPWVRGPAITLQIFVALIGISCVQAAMYPLGVSLIAVGIATIVLFVLPPVVEHISFREPASGED</sequence>
<evidence type="ECO:0000256" key="2">
    <source>
        <dbReference type="SAM" id="Phobius"/>
    </source>
</evidence>
<feature type="region of interest" description="Disordered" evidence="1">
    <location>
        <begin position="1"/>
        <end position="26"/>
    </location>
</feature>
<evidence type="ECO:0000313" key="4">
    <source>
        <dbReference type="Proteomes" id="UP001597391"/>
    </source>
</evidence>
<dbReference type="RefSeq" id="WP_377465452.1">
    <property type="nucleotide sequence ID" value="NZ_JBHUOP010000002.1"/>
</dbReference>
<reference evidence="4" key="1">
    <citation type="journal article" date="2019" name="Int. J. Syst. Evol. Microbiol.">
        <title>The Global Catalogue of Microorganisms (GCM) 10K type strain sequencing project: providing services to taxonomists for standard genome sequencing and annotation.</title>
        <authorList>
            <consortium name="The Broad Institute Genomics Platform"/>
            <consortium name="The Broad Institute Genome Sequencing Center for Infectious Disease"/>
            <person name="Wu L."/>
            <person name="Ma J."/>
        </authorList>
    </citation>
    <scope>NUCLEOTIDE SEQUENCE [LARGE SCALE GENOMIC DNA]</scope>
    <source>
        <strain evidence="4">KCTC 33576</strain>
    </source>
</reference>
<evidence type="ECO:0000313" key="3">
    <source>
        <dbReference type="EMBL" id="MFD2839870.1"/>
    </source>
</evidence>